<gene>
    <name evidence="4" type="ORF">DUNSADRAFT_4938</name>
</gene>
<keyword evidence="5" id="KW-1185">Reference proteome</keyword>
<dbReference type="EMBL" id="MU071399">
    <property type="protein sequence ID" value="KAF5826080.1"/>
    <property type="molecule type" value="Genomic_DNA"/>
</dbReference>
<feature type="compositionally biased region" description="Pro residues" evidence="2">
    <location>
        <begin position="10"/>
        <end position="19"/>
    </location>
</feature>
<name>A0ABQ7FUJ2_DUNSA</name>
<dbReference type="SUPFAM" id="SSF47473">
    <property type="entry name" value="EF-hand"/>
    <property type="match status" value="1"/>
</dbReference>
<evidence type="ECO:0000313" key="4">
    <source>
        <dbReference type="EMBL" id="KAF5826080.1"/>
    </source>
</evidence>
<dbReference type="InterPro" id="IPR011992">
    <property type="entry name" value="EF-hand-dom_pair"/>
</dbReference>
<protein>
    <recommendedName>
        <fullName evidence="3">EF-hand domain-containing protein</fullName>
    </recommendedName>
</protein>
<organism evidence="4 5">
    <name type="scientific">Dunaliella salina</name>
    <name type="common">Green alga</name>
    <name type="synonym">Protococcus salinus</name>
    <dbReference type="NCBI Taxonomy" id="3046"/>
    <lineage>
        <taxon>Eukaryota</taxon>
        <taxon>Viridiplantae</taxon>
        <taxon>Chlorophyta</taxon>
        <taxon>core chlorophytes</taxon>
        <taxon>Chlorophyceae</taxon>
        <taxon>CS clade</taxon>
        <taxon>Chlamydomonadales</taxon>
        <taxon>Dunaliellaceae</taxon>
        <taxon>Dunaliella</taxon>
    </lineage>
</organism>
<sequence>RDKLFASASDPPPSLPPGQVPAAPSKATGVKDIFTRFKLKVLDLQQPLPDIFKQYDASGTGALSDDEVEALVCDVCGDVSAADALQIAALMDLDGNNLVSYEEFKAALDRGCHISAAVRQCRDDTDVVRALRDYFVENEEAVRKRFGDAGASKRGIIGQKDLIDLVSEIIDDKHERNFVLNYLYQVGEGDGNYSYDSMLRALDEFGTPKVVALMQHSGQGIQSNMK</sequence>
<dbReference type="Gene3D" id="1.10.238.10">
    <property type="entry name" value="EF-hand"/>
    <property type="match status" value="1"/>
</dbReference>
<feature type="non-terminal residue" evidence="4">
    <location>
        <position position="1"/>
    </location>
</feature>
<dbReference type="InterPro" id="IPR002048">
    <property type="entry name" value="EF_hand_dom"/>
</dbReference>
<feature type="domain" description="EF-hand" evidence="3">
    <location>
        <begin position="79"/>
        <end position="114"/>
    </location>
</feature>
<accession>A0ABQ7FUJ2</accession>
<keyword evidence="1" id="KW-0106">Calcium</keyword>
<dbReference type="Pfam" id="PF13499">
    <property type="entry name" value="EF-hand_7"/>
    <property type="match status" value="1"/>
</dbReference>
<comment type="caution">
    <text evidence="4">The sequence shown here is derived from an EMBL/GenBank/DDBJ whole genome shotgun (WGS) entry which is preliminary data.</text>
</comment>
<proteinExistence type="predicted"/>
<evidence type="ECO:0000259" key="3">
    <source>
        <dbReference type="PROSITE" id="PS50222"/>
    </source>
</evidence>
<evidence type="ECO:0000256" key="2">
    <source>
        <dbReference type="SAM" id="MobiDB-lite"/>
    </source>
</evidence>
<dbReference type="Proteomes" id="UP000815325">
    <property type="component" value="Unassembled WGS sequence"/>
</dbReference>
<feature type="region of interest" description="Disordered" evidence="2">
    <location>
        <begin position="1"/>
        <end position="25"/>
    </location>
</feature>
<reference evidence="4" key="1">
    <citation type="submission" date="2017-08" db="EMBL/GenBank/DDBJ databases">
        <authorList>
            <person name="Polle J.E."/>
            <person name="Barry K."/>
            <person name="Cushman J."/>
            <person name="Schmutz J."/>
            <person name="Tran D."/>
            <person name="Hathwaick L.T."/>
            <person name="Yim W.C."/>
            <person name="Jenkins J."/>
            <person name="Mckie-Krisberg Z.M."/>
            <person name="Prochnik S."/>
            <person name="Lindquist E."/>
            <person name="Dockter R.B."/>
            <person name="Adam C."/>
            <person name="Molina H."/>
            <person name="Bunkerborg J."/>
            <person name="Jin E."/>
            <person name="Buchheim M."/>
            <person name="Magnuson J."/>
        </authorList>
    </citation>
    <scope>NUCLEOTIDE SEQUENCE</scope>
    <source>
        <strain evidence="4">CCAP 19/18</strain>
    </source>
</reference>
<dbReference type="PROSITE" id="PS00018">
    <property type="entry name" value="EF_HAND_1"/>
    <property type="match status" value="2"/>
</dbReference>
<dbReference type="PROSITE" id="PS50222">
    <property type="entry name" value="EF_HAND_2"/>
    <property type="match status" value="1"/>
</dbReference>
<evidence type="ECO:0000313" key="5">
    <source>
        <dbReference type="Proteomes" id="UP000815325"/>
    </source>
</evidence>
<evidence type="ECO:0000256" key="1">
    <source>
        <dbReference type="ARBA" id="ARBA00022837"/>
    </source>
</evidence>
<dbReference type="InterPro" id="IPR018247">
    <property type="entry name" value="EF_Hand_1_Ca_BS"/>
</dbReference>